<feature type="transmembrane region" description="Helical" evidence="9">
    <location>
        <begin position="136"/>
        <end position="160"/>
    </location>
</feature>
<dbReference type="AlphaFoldDB" id="A0A0C6P329"/>
<dbReference type="InterPro" id="IPR052157">
    <property type="entry name" value="BCAA_transport_permease"/>
</dbReference>
<evidence type="ECO:0000256" key="6">
    <source>
        <dbReference type="ARBA" id="ARBA00022989"/>
    </source>
</evidence>
<feature type="transmembrane region" description="Helical" evidence="9">
    <location>
        <begin position="6"/>
        <end position="31"/>
    </location>
</feature>
<keyword evidence="2" id="KW-0813">Transport</keyword>
<organism evidence="10 11">
    <name type="scientific">Bordetella bronchiseptica 253</name>
    <dbReference type="NCBI Taxonomy" id="568707"/>
    <lineage>
        <taxon>Bacteria</taxon>
        <taxon>Pseudomonadati</taxon>
        <taxon>Pseudomonadota</taxon>
        <taxon>Betaproteobacteria</taxon>
        <taxon>Burkholderiales</taxon>
        <taxon>Alcaligenaceae</taxon>
        <taxon>Bordetella</taxon>
    </lineage>
</organism>
<keyword evidence="4 9" id="KW-0812">Transmembrane</keyword>
<keyword evidence="7 9" id="KW-0472">Membrane</keyword>
<feature type="transmembrane region" description="Helical" evidence="9">
    <location>
        <begin position="193"/>
        <end position="214"/>
    </location>
</feature>
<keyword evidence="6 9" id="KW-1133">Transmembrane helix</keyword>
<evidence type="ECO:0000313" key="11">
    <source>
        <dbReference type="Proteomes" id="UP000007564"/>
    </source>
</evidence>
<evidence type="ECO:0000313" key="10">
    <source>
        <dbReference type="EMBL" id="CCJ53823.1"/>
    </source>
</evidence>
<dbReference type="GO" id="GO:0022857">
    <property type="term" value="F:transmembrane transporter activity"/>
    <property type="evidence" value="ECO:0007669"/>
    <property type="project" value="InterPro"/>
</dbReference>
<proteinExistence type="inferred from homology"/>
<dbReference type="InterPro" id="IPR001851">
    <property type="entry name" value="ABC_transp_permease"/>
</dbReference>
<dbReference type="OrthoDB" id="9807115at2"/>
<dbReference type="KEGG" id="bbh:BN112_1906"/>
<evidence type="ECO:0000256" key="4">
    <source>
        <dbReference type="ARBA" id="ARBA00022692"/>
    </source>
</evidence>
<feature type="transmembrane region" description="Helical" evidence="9">
    <location>
        <begin position="43"/>
        <end position="60"/>
    </location>
</feature>
<dbReference type="RefSeq" id="WP_015064222.1">
    <property type="nucleotide sequence ID" value="NC_019382.1"/>
</dbReference>
<evidence type="ECO:0000256" key="2">
    <source>
        <dbReference type="ARBA" id="ARBA00022448"/>
    </source>
</evidence>
<accession>A0A0C6P329</accession>
<sequence>MTDFILQLIINGLAIGAIYALVAVGLSLIYGVLEIVNFAHGELVMLGGFAAFFAVSTLGFGYWPSILVATLLVAAAGLLLFDSVLFTLKSDDFQKGILLTLGLAMIIQNGALYLLRATPRTITTEYGFDALQVGNLSIGVLRLIAFCLAIAAIVLLHAFLKWTRSGKSMRALAQNREAALMVGMRPRTIARTVFVLGAALCGLAGGVLAPLYTVHPLMGMPFVFKAFAIIIIGGLGNIWGAIIAALIVGMTESLAGGFGSVVLQDALAFIIMILILLVRPLGLFGKGMRV</sequence>
<evidence type="ECO:0000256" key="1">
    <source>
        <dbReference type="ARBA" id="ARBA00004651"/>
    </source>
</evidence>
<dbReference type="EMBL" id="HE965806">
    <property type="protein sequence ID" value="CCJ53823.1"/>
    <property type="molecule type" value="Genomic_DNA"/>
</dbReference>
<evidence type="ECO:0000256" key="9">
    <source>
        <dbReference type="SAM" id="Phobius"/>
    </source>
</evidence>
<dbReference type="CDD" id="cd06582">
    <property type="entry name" value="TM_PBP1_LivH_like"/>
    <property type="match status" value="1"/>
</dbReference>
<feature type="transmembrane region" description="Helical" evidence="9">
    <location>
        <begin position="226"/>
        <end position="249"/>
    </location>
</feature>
<dbReference type="Pfam" id="PF02653">
    <property type="entry name" value="BPD_transp_2"/>
    <property type="match status" value="1"/>
</dbReference>
<evidence type="ECO:0000256" key="5">
    <source>
        <dbReference type="ARBA" id="ARBA00022970"/>
    </source>
</evidence>
<keyword evidence="5" id="KW-0029">Amino-acid transport</keyword>
<evidence type="ECO:0000256" key="7">
    <source>
        <dbReference type="ARBA" id="ARBA00023136"/>
    </source>
</evidence>
<dbReference type="GO" id="GO:0006865">
    <property type="term" value="P:amino acid transport"/>
    <property type="evidence" value="ECO:0007669"/>
    <property type="project" value="UniProtKB-KW"/>
</dbReference>
<dbReference type="PANTHER" id="PTHR11795">
    <property type="entry name" value="BRANCHED-CHAIN AMINO ACID TRANSPORT SYSTEM PERMEASE PROTEIN LIVH"/>
    <property type="match status" value="1"/>
</dbReference>
<name>A0A0C6P329_BORBO</name>
<dbReference type="GO" id="GO:0005886">
    <property type="term" value="C:plasma membrane"/>
    <property type="evidence" value="ECO:0007669"/>
    <property type="project" value="UniProtKB-SubCell"/>
</dbReference>
<dbReference type="PANTHER" id="PTHR11795:SF445">
    <property type="entry name" value="AMINO ACID ABC TRANSPORTER PERMEASE PROTEIN"/>
    <property type="match status" value="1"/>
</dbReference>
<feature type="transmembrane region" description="Helical" evidence="9">
    <location>
        <begin position="66"/>
        <end position="85"/>
    </location>
</feature>
<comment type="subcellular location">
    <subcellularLocation>
        <location evidence="1">Cell membrane</location>
        <topology evidence="1">Multi-pass membrane protein</topology>
    </subcellularLocation>
</comment>
<feature type="transmembrane region" description="Helical" evidence="9">
    <location>
        <begin position="97"/>
        <end position="116"/>
    </location>
</feature>
<evidence type="ECO:0000256" key="3">
    <source>
        <dbReference type="ARBA" id="ARBA00022475"/>
    </source>
</evidence>
<dbReference type="HOGENOM" id="CLU_039929_3_0_4"/>
<dbReference type="Proteomes" id="UP000007564">
    <property type="component" value="Chromosome"/>
</dbReference>
<feature type="transmembrane region" description="Helical" evidence="9">
    <location>
        <begin position="261"/>
        <end position="282"/>
    </location>
</feature>
<evidence type="ECO:0000256" key="8">
    <source>
        <dbReference type="ARBA" id="ARBA00037998"/>
    </source>
</evidence>
<keyword evidence="3" id="KW-1003">Cell membrane</keyword>
<protein>
    <submittedName>
        <fullName evidence="10">Putative amino acid ABC transport system,membrane protein</fullName>
    </submittedName>
</protein>
<comment type="similarity">
    <text evidence="8">Belongs to the binding-protein-dependent transport system permease family. LivHM subfamily.</text>
</comment>
<reference evidence="10 11" key="1">
    <citation type="journal article" date="2012" name="BMC Genomics">
        <title>Comparative genomics of the classical Bordetella subspecies: the evolution and exchange of virulence-associated diversity amongst closely related pathogens.</title>
        <authorList>
            <person name="Park J."/>
            <person name="Zhang Y."/>
            <person name="Buboltz A.M."/>
            <person name="Zhang X."/>
            <person name="Schuster S.C."/>
            <person name="Ahuja U."/>
            <person name="Liu M."/>
            <person name="Miller J.F."/>
            <person name="Sebaihia M."/>
            <person name="Bentley S.D."/>
            <person name="Parkhill J."/>
            <person name="Harvill E.T."/>
        </authorList>
    </citation>
    <scope>NUCLEOTIDE SEQUENCE [LARGE SCALE GENOMIC DNA]</scope>
    <source>
        <strain evidence="10 11">253</strain>
    </source>
</reference>
<gene>
    <name evidence="10" type="ORF">BN112_1906</name>
</gene>